<dbReference type="InterPro" id="IPR005171">
    <property type="entry name" value="Cyt_c_oxidase_su4_prok"/>
</dbReference>
<feature type="transmembrane region" description="Helical" evidence="6">
    <location>
        <begin position="73"/>
        <end position="96"/>
    </location>
</feature>
<accession>A0A381UZ83</accession>
<dbReference type="InterPro" id="IPR011743">
    <property type="entry name" value="Caa3_sub_IV"/>
</dbReference>
<reference evidence="7" key="1">
    <citation type="submission" date="2018-05" db="EMBL/GenBank/DDBJ databases">
        <authorList>
            <person name="Lanie J.A."/>
            <person name="Ng W.-L."/>
            <person name="Kazmierczak K.M."/>
            <person name="Andrzejewski T.M."/>
            <person name="Davidsen T.M."/>
            <person name="Wayne K.J."/>
            <person name="Tettelin H."/>
            <person name="Glass J.I."/>
            <person name="Rusch D."/>
            <person name="Podicherti R."/>
            <person name="Tsui H.-C.T."/>
            <person name="Winkler M.E."/>
        </authorList>
    </citation>
    <scope>NUCLEOTIDE SEQUENCE</scope>
</reference>
<evidence type="ECO:0000313" key="7">
    <source>
        <dbReference type="EMBL" id="SVA33432.1"/>
    </source>
</evidence>
<feature type="transmembrane region" description="Helical" evidence="6">
    <location>
        <begin position="16"/>
        <end position="37"/>
    </location>
</feature>
<dbReference type="Pfam" id="PF03626">
    <property type="entry name" value="COX4_pro"/>
    <property type="match status" value="1"/>
</dbReference>
<protein>
    <recommendedName>
        <fullName evidence="8">Cytochrome-c oxidase</fullName>
    </recommendedName>
</protein>
<evidence type="ECO:0000256" key="6">
    <source>
        <dbReference type="SAM" id="Phobius"/>
    </source>
</evidence>
<evidence type="ECO:0000256" key="4">
    <source>
        <dbReference type="ARBA" id="ARBA00022989"/>
    </source>
</evidence>
<dbReference type="NCBIfam" id="TIGR02229">
    <property type="entry name" value="caa3_sub_IV"/>
    <property type="match status" value="1"/>
</dbReference>
<dbReference type="AlphaFoldDB" id="A0A381UZ83"/>
<organism evidence="7">
    <name type="scientific">marine metagenome</name>
    <dbReference type="NCBI Taxonomy" id="408172"/>
    <lineage>
        <taxon>unclassified sequences</taxon>
        <taxon>metagenomes</taxon>
        <taxon>ecological metagenomes</taxon>
    </lineage>
</organism>
<evidence type="ECO:0000256" key="3">
    <source>
        <dbReference type="ARBA" id="ARBA00022692"/>
    </source>
</evidence>
<keyword evidence="2" id="KW-1003">Cell membrane</keyword>
<evidence type="ECO:0008006" key="8">
    <source>
        <dbReference type="Google" id="ProtNLM"/>
    </source>
</evidence>
<keyword evidence="4 6" id="KW-1133">Transmembrane helix</keyword>
<evidence type="ECO:0000256" key="2">
    <source>
        <dbReference type="ARBA" id="ARBA00022475"/>
    </source>
</evidence>
<comment type="subcellular location">
    <subcellularLocation>
        <location evidence="1">Cell membrane</location>
        <topology evidence="1">Multi-pass membrane protein</topology>
    </subcellularLocation>
</comment>
<feature type="transmembrane region" description="Helical" evidence="6">
    <location>
        <begin position="44"/>
        <end position="67"/>
    </location>
</feature>
<gene>
    <name evidence="7" type="ORF">METZ01_LOCUS86286</name>
</gene>
<proteinExistence type="predicted"/>
<evidence type="ECO:0000256" key="5">
    <source>
        <dbReference type="ARBA" id="ARBA00023136"/>
    </source>
</evidence>
<name>A0A381UZ83_9ZZZZ</name>
<evidence type="ECO:0000256" key="1">
    <source>
        <dbReference type="ARBA" id="ARBA00004651"/>
    </source>
</evidence>
<sequence>MSSGHDTIDIQSHIKVYMTVFAALAVLTIVTVAASYLDLSTGEAILLALTIASVKGSLVAGYFMHLISEKALITWILMLTAGFFFVLMFIPMVSFIDQARIG</sequence>
<keyword evidence="5 6" id="KW-0472">Membrane</keyword>
<keyword evidence="3 6" id="KW-0812">Transmembrane</keyword>
<dbReference type="EMBL" id="UINC01007456">
    <property type="protein sequence ID" value="SVA33432.1"/>
    <property type="molecule type" value="Genomic_DNA"/>
</dbReference>
<dbReference type="GO" id="GO:0005886">
    <property type="term" value="C:plasma membrane"/>
    <property type="evidence" value="ECO:0007669"/>
    <property type="project" value="UniProtKB-SubCell"/>
</dbReference>